<evidence type="ECO:0000313" key="3">
    <source>
        <dbReference type="Proteomes" id="UP000194464"/>
    </source>
</evidence>
<comment type="caution">
    <text evidence="2">The sequence shown here is derived from an EMBL/GenBank/DDBJ whole genome shotgun (WGS) entry which is preliminary data.</text>
</comment>
<dbReference type="Proteomes" id="UP000194464">
    <property type="component" value="Unassembled WGS sequence"/>
</dbReference>
<dbReference type="PROSITE" id="PS51664">
    <property type="entry name" value="YCAO"/>
    <property type="match status" value="1"/>
</dbReference>
<feature type="domain" description="YcaO" evidence="1">
    <location>
        <begin position="60"/>
        <end position="422"/>
    </location>
</feature>
<dbReference type="GO" id="GO:0005840">
    <property type="term" value="C:ribosome"/>
    <property type="evidence" value="ECO:0007669"/>
    <property type="project" value="UniProtKB-KW"/>
</dbReference>
<evidence type="ECO:0000313" key="2">
    <source>
        <dbReference type="EMBL" id="SMQ71228.1"/>
    </source>
</evidence>
<accession>A0ABY1RE16</accession>
<dbReference type="InterPro" id="IPR003776">
    <property type="entry name" value="YcaO-like_dom"/>
</dbReference>
<keyword evidence="2" id="KW-0687">Ribonucleoprotein</keyword>
<dbReference type="EMBL" id="FXWJ01000003">
    <property type="protein sequence ID" value="SMQ71228.1"/>
    <property type="molecule type" value="Genomic_DNA"/>
</dbReference>
<proteinExistence type="predicted"/>
<dbReference type="RefSeq" id="WP_165767044.1">
    <property type="nucleotide sequence ID" value="NZ_FXWJ01000003.1"/>
</dbReference>
<keyword evidence="3" id="KW-1185">Reference proteome</keyword>
<organism evidence="2 3">
    <name type="scientific">Plantibacter elymi</name>
    <name type="common">nom. nud.</name>
    <dbReference type="NCBI Taxonomy" id="199708"/>
    <lineage>
        <taxon>Bacteria</taxon>
        <taxon>Bacillati</taxon>
        <taxon>Actinomycetota</taxon>
        <taxon>Actinomycetes</taxon>
        <taxon>Micrococcales</taxon>
        <taxon>Microbacteriaceae</taxon>
        <taxon>Plantibacter</taxon>
    </lineage>
</organism>
<dbReference type="PANTHER" id="PTHR37809">
    <property type="entry name" value="RIBOSOMAL PROTEIN S12 METHYLTHIOTRANSFERASE ACCESSORY FACTOR YCAO"/>
    <property type="match status" value="1"/>
</dbReference>
<evidence type="ECO:0000259" key="1">
    <source>
        <dbReference type="PROSITE" id="PS51664"/>
    </source>
</evidence>
<dbReference type="PANTHER" id="PTHR37809:SF1">
    <property type="entry name" value="RIBOSOMAL PROTEIN S12 METHYLTHIOTRANSFERASE ACCESSORY FACTOR YCAO"/>
    <property type="match status" value="1"/>
</dbReference>
<reference evidence="2 3" key="1">
    <citation type="submission" date="2017-04" db="EMBL/GenBank/DDBJ databases">
        <authorList>
            <person name="Varghese N."/>
            <person name="Submissions S."/>
        </authorList>
    </citation>
    <scope>NUCLEOTIDE SEQUENCE [LARGE SCALE GENOMIC DNA]</scope>
    <source>
        <strain evidence="2 3">VKM Ac-1784</strain>
    </source>
</reference>
<protein>
    <submittedName>
        <fullName evidence="2">Ribosomal protein S12 methylthiotransferase accessory factor</fullName>
    </submittedName>
</protein>
<name>A0ABY1RE16_9MICO</name>
<dbReference type="Gene3D" id="3.30.1330.230">
    <property type="match status" value="1"/>
</dbReference>
<sequence>MSFDLPPALAPLVNARTGVIRAVEPRSVPAHFPEPFGLLHAVLSDTAAFAQWRSDSSGAGYAFGDGAAMFGAAIGEAVERYCGNLVTGPLVRSSARDLDGVDHVDPEDLALPARSHFTSDTVTDWTIGHDANGSEVLVPAASVWVSYSLQARPLLHPVMQAGLATERSLDAARFGGLREIVERDAMTRAWVGGSGMLELRVPRWLDTFAAGPRGLLQPRWLLFPTDTGVPVIGALLHDRSTEYLTLGVGTGSDPEASALKALGEALQLQLFVADLDEAAGPYAEVATDPRSPLAPHRPDRRYSHSYAEDLSDVLDYGCHLQLHLDPTIQGRFTDELDRSLIGTIRLGDVRPGPDLEHLLAHFSGQGERVITVDLTTDDVRPHGLHVVRMLVPGRISNAPHAWPFLGGRRPIHAVRRPTPLPH</sequence>
<dbReference type="Pfam" id="PF02624">
    <property type="entry name" value="YcaO"/>
    <property type="match status" value="1"/>
</dbReference>
<gene>
    <name evidence="2" type="ORF">SAMN06295909_2498</name>
</gene>
<keyword evidence="2" id="KW-0689">Ribosomal protein</keyword>